<proteinExistence type="predicted"/>
<protein>
    <submittedName>
        <fullName evidence="1">Uncharacterized protein</fullName>
    </submittedName>
</protein>
<dbReference type="Proteomes" id="UP000326678">
    <property type="component" value="Chromosome pGXM01"/>
</dbReference>
<accession>A0A5P8WIE0</accession>
<keyword evidence="2" id="KW-1185">Reference proteome</keyword>
<organism evidence="1 2">
    <name type="scientific">Nostoc sphaeroides CCNUC1</name>
    <dbReference type="NCBI Taxonomy" id="2653204"/>
    <lineage>
        <taxon>Bacteria</taxon>
        <taxon>Bacillati</taxon>
        <taxon>Cyanobacteriota</taxon>
        <taxon>Cyanophyceae</taxon>
        <taxon>Nostocales</taxon>
        <taxon>Nostocaceae</taxon>
        <taxon>Nostoc</taxon>
    </lineage>
</organism>
<dbReference type="EMBL" id="CP045228">
    <property type="protein sequence ID" value="QFS52360.1"/>
    <property type="molecule type" value="Genomic_DNA"/>
</dbReference>
<evidence type="ECO:0000313" key="1">
    <source>
        <dbReference type="EMBL" id="QFS52360.1"/>
    </source>
</evidence>
<evidence type="ECO:0000313" key="2">
    <source>
        <dbReference type="Proteomes" id="UP000326678"/>
    </source>
</evidence>
<dbReference type="KEGG" id="nsh:GXM_09854"/>
<gene>
    <name evidence="1" type="ORF">GXM_09854</name>
</gene>
<reference evidence="1 2" key="1">
    <citation type="submission" date="2019-10" db="EMBL/GenBank/DDBJ databases">
        <title>Genomic and transcriptomic insights into the perfect genentic adaptation of a filamentous nitrogen-fixing cyanobacterium to rice fields.</title>
        <authorList>
            <person name="Chen Z."/>
        </authorList>
    </citation>
    <scope>NUCLEOTIDE SEQUENCE [LARGE SCALE GENOMIC DNA]</scope>
    <source>
        <strain evidence="1">CCNUC1</strain>
    </source>
</reference>
<name>A0A5P8WIE0_9NOSO</name>
<sequence>MQSLSSKKLELGSDRLKVKKCCYYIRKPLIDNLWLAERSLTALIFMPG</sequence>
<dbReference type="AlphaFoldDB" id="A0A5P8WIE0"/>